<feature type="region of interest" description="Disordered" evidence="3">
    <location>
        <begin position="939"/>
        <end position="1000"/>
    </location>
</feature>
<dbReference type="InterPro" id="IPR001005">
    <property type="entry name" value="SANT/Myb"/>
</dbReference>
<feature type="region of interest" description="Disordered" evidence="3">
    <location>
        <begin position="840"/>
        <end position="888"/>
    </location>
</feature>
<reference evidence="6 7" key="1">
    <citation type="journal article" date="2018" name="Cell">
        <title>The Chara Genome: Secondary Complexity and Implications for Plant Terrestrialization.</title>
        <authorList>
            <person name="Nishiyama T."/>
            <person name="Sakayama H."/>
            <person name="Vries J.D."/>
            <person name="Buschmann H."/>
            <person name="Saint-Marcoux D."/>
            <person name="Ullrich K.K."/>
            <person name="Haas F.B."/>
            <person name="Vanderstraeten L."/>
            <person name="Becker D."/>
            <person name="Lang D."/>
            <person name="Vosolsobe S."/>
            <person name="Rombauts S."/>
            <person name="Wilhelmsson P.K.I."/>
            <person name="Janitza P."/>
            <person name="Kern R."/>
            <person name="Heyl A."/>
            <person name="Rumpler F."/>
            <person name="Villalobos L.I.A.C."/>
            <person name="Clay J.M."/>
            <person name="Skokan R."/>
            <person name="Toyoda A."/>
            <person name="Suzuki Y."/>
            <person name="Kagoshima H."/>
            <person name="Schijlen E."/>
            <person name="Tajeshwar N."/>
            <person name="Catarino B."/>
            <person name="Hetherington A.J."/>
            <person name="Saltykova A."/>
            <person name="Bonnot C."/>
            <person name="Breuninger H."/>
            <person name="Symeonidi A."/>
            <person name="Radhakrishnan G.V."/>
            <person name="Van Nieuwerburgh F."/>
            <person name="Deforce D."/>
            <person name="Chang C."/>
            <person name="Karol K.G."/>
            <person name="Hedrich R."/>
            <person name="Ulvskov P."/>
            <person name="Glockner G."/>
            <person name="Delwiche C.F."/>
            <person name="Petrasek J."/>
            <person name="Van de Peer Y."/>
            <person name="Friml J."/>
            <person name="Beilby M."/>
            <person name="Dolan L."/>
            <person name="Kohara Y."/>
            <person name="Sugano S."/>
            <person name="Fujiyama A."/>
            <person name="Delaux P.-M."/>
            <person name="Quint M."/>
            <person name="TheiBen G."/>
            <person name="Hagemann M."/>
            <person name="Harholt J."/>
            <person name="Dunand C."/>
            <person name="Zachgo S."/>
            <person name="Langdale J."/>
            <person name="Maumus F."/>
            <person name="Straeten D.V.D."/>
            <person name="Gould S.B."/>
            <person name="Rensing S.A."/>
        </authorList>
    </citation>
    <scope>NUCLEOTIDE SEQUENCE [LARGE SCALE GENOMIC DNA]</scope>
    <source>
        <strain evidence="6 7">S276</strain>
    </source>
</reference>
<feature type="region of interest" description="Disordered" evidence="3">
    <location>
        <begin position="505"/>
        <end position="524"/>
    </location>
</feature>
<feature type="compositionally biased region" description="Gly residues" evidence="3">
    <location>
        <begin position="975"/>
        <end position="995"/>
    </location>
</feature>
<feature type="region of interest" description="Disordered" evidence="3">
    <location>
        <begin position="280"/>
        <end position="368"/>
    </location>
</feature>
<comment type="caution">
    <text evidence="6">The sequence shown here is derived from an EMBL/GenBank/DDBJ whole genome shotgun (WGS) entry which is preliminary data.</text>
</comment>
<accession>A0A388KX00</accession>
<organism evidence="6 7">
    <name type="scientific">Chara braunii</name>
    <name type="common">Braun's stonewort</name>
    <dbReference type="NCBI Taxonomy" id="69332"/>
    <lineage>
        <taxon>Eukaryota</taxon>
        <taxon>Viridiplantae</taxon>
        <taxon>Streptophyta</taxon>
        <taxon>Charophyceae</taxon>
        <taxon>Charales</taxon>
        <taxon>Characeae</taxon>
        <taxon>Chara</taxon>
    </lineage>
</organism>
<feature type="domain" description="HTH myb-type" evidence="5">
    <location>
        <begin position="41"/>
        <end position="96"/>
    </location>
</feature>
<dbReference type="InterPro" id="IPR050560">
    <property type="entry name" value="MYB_TF"/>
</dbReference>
<feature type="compositionally biased region" description="Gly residues" evidence="3">
    <location>
        <begin position="947"/>
        <end position="961"/>
    </location>
</feature>
<dbReference type="InterPro" id="IPR017930">
    <property type="entry name" value="Myb_dom"/>
</dbReference>
<dbReference type="GO" id="GO:0005634">
    <property type="term" value="C:nucleus"/>
    <property type="evidence" value="ECO:0007669"/>
    <property type="project" value="TreeGrafter"/>
</dbReference>
<feature type="compositionally biased region" description="Basic and acidic residues" evidence="3">
    <location>
        <begin position="1462"/>
        <end position="1490"/>
    </location>
</feature>
<keyword evidence="1" id="KW-0677">Repeat</keyword>
<evidence type="ECO:0000256" key="1">
    <source>
        <dbReference type="ARBA" id="ARBA00022737"/>
    </source>
</evidence>
<dbReference type="Proteomes" id="UP000265515">
    <property type="component" value="Unassembled WGS sequence"/>
</dbReference>
<keyword evidence="7" id="KW-1185">Reference proteome</keyword>
<sequence length="1544" mass="161251">MDETLRRAVQCYKGKNWKRIAEFFADRTDVQCLHRWQKVLNPDLVKGPWTKEEDERIIQLVNQYGAKKWSVIAQNLPGRIGKQCRERWHNHLNPNIKRDAWTEEEDLALIRAHFLYGNKWAEIAKCLPGRTDNSIKNHWNSTMKKRVDSGVFNADDPISVALAATHGHPDATLVGNPVQMGVAAVSSSSSLGVESSLSSRIQKPVQVLSQNAGVVGAEAHHPTTSLSMVIGGSGGMQSSSLNRFSAQALCPNQVQKTSCSVQTSATDGVAFGGNCCPGKSDAAVSAGDDSEDAASVDGGLKKPNNVRKELLPNKVISRPPRPVPVLRPGVKINNDHLSTATPAPPPPPVPPPPPPPPPVPPPPVPHVSSSALLPPIPSCCGSAAPASSIALSAVQIPQAPVPTAMSLTGYLHNGAGTISGMGLPSIPMAIPLPKSLPFSASSGYPTPSGGPSGSGPLQMSATIPSMGHSAVPSQSTCFPSGMAPSSIQGPYHTVMTLHPTQGVAQGQHQIMGSHHHHHHHHHHHVVVGPFASPAGQQGIRALATSTGTSSDGLGMVAMSMKSGTEFPPRMASGGQSSMSLGMAHSQGIDSSLGYGMSRIGQLVSVPQPQRAQDNFENGHQAMTMPAEVAVVTSTGAEGPVSRLDVSVSSAMVPVEDQGSGEPSSTGGQNDNHEACTDELLRAASEVVTEYKYMNILHSMPDGGCAELGDSNEDVLFYEPPKLNPMDLPFLEYDLSSPTDVSRKAFSPLGVSQMIMPAMCSPLLYGAFSPFAGQSPQSKLRSAAQSFCSTPSILRKRRRKLDVTGGNGEGQEGNLLLLQYGESKKGVKAEDKQGTADIVEQTREKEGEGTCGASSVPGQSESPTTPDASSVSGDLEESTGKPAASVAPTVRPVMVSPSYNYHNRDAMLQPCSASDSPSLLGLKGQVKGKDGSFQYRQITCRTPSKGSSGTGGSGGGAAGGSTGWSNGNGNATVKPGGEGSGQEGSGDATNGGGNSEGGARNAGGAVSKAMCMAGALKDCGRQERNVKRPRSFGSEGWAKAKNAGEDFQVRKKPDLGVLKNLPSAALSPKVAVLVEQRVNSQTVLPEVLLRGTTAALQTDPPAGTGCAGASGGILTGPSAGVPCLSTVGAGPRVSKVVSPATVSSTAMQRVGGTGVADGNSSETEGCRMPGNEWVYCAVTDAPITCSPTGNPPDIVASGTCLGSAAGNENNYTGSPSGIWKPWPSSDAAKDCATMKEGGANQLIASGAIGRTSFSEYPNIGLLLEEGNDALGIMRHLNEHASSAYSEAEDVLARTARGDPSDRSVVEDGSPGSFKENQRGRSSSGFSSVSLNDCSSSYAGWLSPFGGLFSPDVYDIAITPLKHSSAADDSSNLLQPQPDPFSPSISWAAFATTAFAMTMCSGLWASRNLGNLMETALSPIDVLCRHSGWLLVKKEQRESESRKTAITELRKMAHKGGRKNGVVGEKDGGWREAKEAERGRRRAEEEERRGGEEGEEEEAVRAVGVLHSKSGSGKSVFCSEDCHCKHEGVALWDMELDLNCYRCQSV</sequence>
<dbReference type="CDD" id="cd00167">
    <property type="entry name" value="SANT"/>
    <property type="match status" value="3"/>
</dbReference>
<dbReference type="InterPro" id="IPR009057">
    <property type="entry name" value="Homeodomain-like_sf"/>
</dbReference>
<feature type="compositionally biased region" description="Pro residues" evidence="3">
    <location>
        <begin position="342"/>
        <end position="365"/>
    </location>
</feature>
<feature type="compositionally biased region" description="Polar residues" evidence="3">
    <location>
        <begin position="851"/>
        <end position="871"/>
    </location>
</feature>
<dbReference type="STRING" id="69332.A0A388KX00"/>
<dbReference type="Gramene" id="GBG74571">
    <property type="protein sequence ID" value="GBG74571"/>
    <property type="gene ID" value="CBR_g18982"/>
</dbReference>
<dbReference type="PROSITE" id="PS51294">
    <property type="entry name" value="HTH_MYB"/>
    <property type="match status" value="3"/>
</dbReference>
<dbReference type="GO" id="GO:0000978">
    <property type="term" value="F:RNA polymerase II cis-regulatory region sequence-specific DNA binding"/>
    <property type="evidence" value="ECO:0007669"/>
    <property type="project" value="TreeGrafter"/>
</dbReference>
<feature type="domain" description="Myb-like" evidence="4">
    <location>
        <begin position="41"/>
        <end position="92"/>
    </location>
</feature>
<dbReference type="PROSITE" id="PS50090">
    <property type="entry name" value="MYB_LIKE"/>
    <property type="match status" value="3"/>
</dbReference>
<dbReference type="FunFam" id="1.10.10.60:FF:000010">
    <property type="entry name" value="Transcriptional activator Myb isoform A"/>
    <property type="match status" value="1"/>
</dbReference>
<feature type="region of interest" description="Disordered" evidence="3">
    <location>
        <begin position="1286"/>
        <end position="1324"/>
    </location>
</feature>
<gene>
    <name evidence="6" type="ORF">CBR_g18982</name>
</gene>
<feature type="compositionally biased region" description="Basic residues" evidence="3">
    <location>
        <begin position="513"/>
        <end position="524"/>
    </location>
</feature>
<dbReference type="SUPFAM" id="SSF46689">
    <property type="entry name" value="Homeodomain-like"/>
    <property type="match status" value="2"/>
</dbReference>
<feature type="domain" description="Myb-like" evidence="4">
    <location>
        <begin position="1"/>
        <end position="40"/>
    </location>
</feature>
<evidence type="ECO:0000313" key="6">
    <source>
        <dbReference type="EMBL" id="GBG74571.1"/>
    </source>
</evidence>
<evidence type="ECO:0000256" key="3">
    <source>
        <dbReference type="SAM" id="MobiDB-lite"/>
    </source>
</evidence>
<feature type="compositionally biased region" description="Low complexity" evidence="3">
    <location>
        <begin position="962"/>
        <end position="971"/>
    </location>
</feature>
<dbReference type="GO" id="GO:0000981">
    <property type="term" value="F:DNA-binding transcription factor activity, RNA polymerase II-specific"/>
    <property type="evidence" value="ECO:0007669"/>
    <property type="project" value="TreeGrafter"/>
</dbReference>
<keyword evidence="2" id="KW-0238">DNA-binding</keyword>
<feature type="region of interest" description="Disordered" evidence="3">
    <location>
        <begin position="441"/>
        <end position="476"/>
    </location>
</feature>
<evidence type="ECO:0000259" key="5">
    <source>
        <dbReference type="PROSITE" id="PS51294"/>
    </source>
</evidence>
<feature type="region of interest" description="Disordered" evidence="3">
    <location>
        <begin position="1451"/>
        <end position="1499"/>
    </location>
</feature>
<name>A0A388KX00_CHABU</name>
<dbReference type="SMART" id="SM00717">
    <property type="entry name" value="SANT"/>
    <property type="match status" value="3"/>
</dbReference>
<dbReference type="PANTHER" id="PTHR45614">
    <property type="entry name" value="MYB PROTEIN-RELATED"/>
    <property type="match status" value="1"/>
</dbReference>
<dbReference type="EMBL" id="BFEA01000206">
    <property type="protein sequence ID" value="GBG74571.1"/>
    <property type="molecule type" value="Genomic_DNA"/>
</dbReference>
<evidence type="ECO:0000256" key="2">
    <source>
        <dbReference type="ARBA" id="ARBA00023125"/>
    </source>
</evidence>
<feature type="domain" description="Myb-like" evidence="4">
    <location>
        <begin position="93"/>
        <end position="143"/>
    </location>
</feature>
<dbReference type="OMA" id="CLCHVER"/>
<dbReference type="Pfam" id="PF00249">
    <property type="entry name" value="Myb_DNA-binding"/>
    <property type="match status" value="3"/>
</dbReference>
<evidence type="ECO:0000313" key="7">
    <source>
        <dbReference type="Proteomes" id="UP000265515"/>
    </source>
</evidence>
<feature type="domain" description="HTH myb-type" evidence="5">
    <location>
        <begin position="97"/>
        <end position="147"/>
    </location>
</feature>
<feature type="domain" description="HTH myb-type" evidence="5">
    <location>
        <begin position="1"/>
        <end position="40"/>
    </location>
</feature>
<dbReference type="PANTHER" id="PTHR45614:SF232">
    <property type="entry name" value="TRANSCRIPTION FACTOR MYB3R-2"/>
    <property type="match status" value="1"/>
</dbReference>
<dbReference type="Gene3D" id="1.10.10.60">
    <property type="entry name" value="Homeodomain-like"/>
    <property type="match status" value="3"/>
</dbReference>
<feature type="compositionally biased region" description="Basic and acidic residues" evidence="3">
    <location>
        <begin position="1294"/>
        <end position="1304"/>
    </location>
</feature>
<dbReference type="OrthoDB" id="2143914at2759"/>
<proteinExistence type="predicted"/>
<protein>
    <submittedName>
        <fullName evidence="6">Uncharacterized protein</fullName>
    </submittedName>
</protein>
<evidence type="ECO:0000259" key="4">
    <source>
        <dbReference type="PROSITE" id="PS50090"/>
    </source>
</evidence>